<evidence type="ECO:0000313" key="7">
    <source>
        <dbReference type="EMBL" id="KWW17563.1"/>
    </source>
</evidence>
<dbReference type="InterPro" id="IPR017501">
    <property type="entry name" value="Phage_infect_YhgE_C"/>
</dbReference>
<feature type="transmembrane region" description="Helical" evidence="5">
    <location>
        <begin position="832"/>
        <end position="853"/>
    </location>
</feature>
<sequence length="951" mass="100092">MNMLKQEWKLFLTNKKLVGVAIVLLFVPIIYGGLFLSSAWNPYGKTGNLPVAVVNNDVKAEYEGKTLTVGDELVDRLKDNDDLEWHFVSEEQAKKGFKDGTYYMVVTIPRDFSKNASTVMDKKPKKMNLTYDANPGRSFVSETVGTKATNNLKTEIAESVTKEYAEAIFSQLGEIGDGFSEAADGASKLDDGAEKLHDGNKAVTDNLNKLASSTLTFKDGANKLQIGVGKFLDGVHKLEGGATELNKGIAQYTNGVGQLQTGVNELASGTGELTNNSEALMQGSSQLSNGLAKVVPGAQSLNNGLAEAQTGSASLNDGLNLLSENASQLTDQSTGIPKLAEGQRSLNDGITKLSEGSQALNDGLKKLDGQLPAGEQLSQLTQGLASIQNGVNKLQEAIPAGSSTSGTVSSIKKDLENSQAALTQLQSSIASNGQSTIDAVKGTEAYKGMTSEQQSELLGAIQNEAQIQAGSQKEIASALAGSISDLSAQLTNHVMPVLNGLGQLPEQVAALNSAVNKVNPNAVSALNGYTAIKDSLENQFIPGASQLNTGLSEAVNGSNQLTEATDSLNERTPELVNGINQLAQGGSSLNNGLSKLTEGSGQLVNGVSQLQTGSAAFGSGLEKYTFGVKKVGEGASKLADGANELNANSAALNNGSSALVEGTEQLASNLPTLSNGVIQLADGAGKINEGSSKLAKGSNKLGDGISSLKDGTKELSQKLSDGAEEINSNETSEANYSMIAEPTKVKEQKISKVPNYGHALAPYVLSLGLFVGAIAFNMGFPTGMPSTRPTSGVAWWFSKFTVLFIQATISALVLDAIMIWGMDLQVESLGQFIIVSILTSLTYMFLVTFLTVAFGNPGRLLAMIFLVLQIGASGGMFPVELMNNFYRAVHPFIPMTYSVMGFRQSMSASLGADALTSSYLFLTGCIIVFNLLLLLTLVIRKRKEQTIEVEA</sequence>
<comment type="caution">
    <text evidence="7">The sequence shown here is derived from an EMBL/GenBank/DDBJ whole genome shotgun (WGS) entry which is preliminary data.</text>
</comment>
<reference evidence="7 8" key="1">
    <citation type="submission" date="2015-11" db="EMBL/GenBank/DDBJ databases">
        <title>Genome Sequence of Bacillus simplex strain VanAntwerpen2.</title>
        <authorList>
            <person name="Couger M.B."/>
        </authorList>
    </citation>
    <scope>NUCLEOTIDE SEQUENCE [LARGE SCALE GENOMIC DNA]</scope>
    <source>
        <strain evidence="7 8">VanAntwerpen02</strain>
    </source>
</reference>
<feature type="transmembrane region" description="Helical" evidence="5">
    <location>
        <begin position="919"/>
        <end position="939"/>
    </location>
</feature>
<dbReference type="InterPro" id="IPR013525">
    <property type="entry name" value="ABC2_TM"/>
</dbReference>
<dbReference type="NCBIfam" id="TIGR03062">
    <property type="entry name" value="pip_yhgE_Cterm"/>
    <property type="match status" value="1"/>
</dbReference>
<feature type="transmembrane region" description="Helical" evidence="5">
    <location>
        <begin position="860"/>
        <end position="879"/>
    </location>
</feature>
<evidence type="ECO:0000256" key="4">
    <source>
        <dbReference type="ARBA" id="ARBA00023136"/>
    </source>
</evidence>
<organism evidence="7 8">
    <name type="scientific">Peribacillus simplex</name>
    <dbReference type="NCBI Taxonomy" id="1478"/>
    <lineage>
        <taxon>Bacteria</taxon>
        <taxon>Bacillati</taxon>
        <taxon>Bacillota</taxon>
        <taxon>Bacilli</taxon>
        <taxon>Bacillales</taxon>
        <taxon>Bacillaceae</taxon>
        <taxon>Peribacillus</taxon>
    </lineage>
</organism>
<feature type="domain" description="ABC-2 type transporter transmembrane" evidence="6">
    <location>
        <begin position="23"/>
        <end position="166"/>
    </location>
</feature>
<feature type="transmembrane region" description="Helical" evidence="5">
    <location>
        <begin position="760"/>
        <end position="780"/>
    </location>
</feature>
<keyword evidence="3 5" id="KW-1133">Transmembrane helix</keyword>
<keyword evidence="4 5" id="KW-0472">Membrane</keyword>
<feature type="transmembrane region" description="Helical" evidence="5">
    <location>
        <begin position="20"/>
        <end position="40"/>
    </location>
</feature>
<evidence type="ECO:0000259" key="6">
    <source>
        <dbReference type="Pfam" id="PF12698"/>
    </source>
</evidence>
<dbReference type="Gene3D" id="3.40.1710.10">
    <property type="entry name" value="abc type-2 transporter like domain"/>
    <property type="match status" value="1"/>
</dbReference>
<keyword evidence="8" id="KW-1185">Reference proteome</keyword>
<dbReference type="PANTHER" id="PTHR43077:SF5">
    <property type="entry name" value="PHAGE INFECTION PROTEIN"/>
    <property type="match status" value="1"/>
</dbReference>
<dbReference type="Gene3D" id="1.10.287.950">
    <property type="entry name" value="Methyl-accepting chemotaxis protein"/>
    <property type="match status" value="2"/>
</dbReference>
<protein>
    <recommendedName>
        <fullName evidence="6">ABC-2 type transporter transmembrane domain-containing protein</fullName>
    </recommendedName>
</protein>
<dbReference type="NCBIfam" id="TIGR03057">
    <property type="entry name" value="xxxLxxG_by_4"/>
    <property type="match status" value="8"/>
</dbReference>
<feature type="domain" description="ABC-2 type transporter transmembrane" evidence="6">
    <location>
        <begin position="714"/>
        <end position="934"/>
    </location>
</feature>
<dbReference type="Proteomes" id="UP000064189">
    <property type="component" value="Unassembled WGS sequence"/>
</dbReference>
<dbReference type="Pfam" id="PF12698">
    <property type="entry name" value="ABC2_membrane_3"/>
    <property type="match status" value="2"/>
</dbReference>
<keyword evidence="2 5" id="KW-0812">Transmembrane</keyword>
<dbReference type="NCBIfam" id="TIGR03061">
    <property type="entry name" value="pip_yhgE_Nterm"/>
    <property type="match status" value="1"/>
</dbReference>
<evidence type="ECO:0000256" key="1">
    <source>
        <dbReference type="ARBA" id="ARBA00004141"/>
    </source>
</evidence>
<feature type="transmembrane region" description="Helical" evidence="5">
    <location>
        <begin position="800"/>
        <end position="820"/>
    </location>
</feature>
<dbReference type="AlphaFoldDB" id="A0A120GP94"/>
<dbReference type="GO" id="GO:0016020">
    <property type="term" value="C:membrane"/>
    <property type="evidence" value="ECO:0007669"/>
    <property type="project" value="UniProtKB-SubCell"/>
</dbReference>
<comment type="subcellular location">
    <subcellularLocation>
        <location evidence="1">Membrane</location>
        <topology evidence="1">Multi-pass membrane protein</topology>
    </subcellularLocation>
</comment>
<dbReference type="EMBL" id="LNNH01000027">
    <property type="protein sequence ID" value="KWW17563.1"/>
    <property type="molecule type" value="Genomic_DNA"/>
</dbReference>
<evidence type="ECO:0000256" key="2">
    <source>
        <dbReference type="ARBA" id="ARBA00022692"/>
    </source>
</evidence>
<dbReference type="GO" id="GO:0140359">
    <property type="term" value="F:ABC-type transporter activity"/>
    <property type="evidence" value="ECO:0007669"/>
    <property type="project" value="InterPro"/>
</dbReference>
<dbReference type="PANTHER" id="PTHR43077">
    <property type="entry name" value="TRANSPORT PERMEASE YVFS-RELATED"/>
    <property type="match status" value="1"/>
</dbReference>
<proteinExistence type="predicted"/>
<evidence type="ECO:0000256" key="3">
    <source>
        <dbReference type="ARBA" id="ARBA00022989"/>
    </source>
</evidence>
<accession>A0A120GP94</accession>
<dbReference type="InterPro" id="IPR017500">
    <property type="entry name" value="Phage_infect_YhgE_N"/>
</dbReference>
<evidence type="ECO:0000313" key="8">
    <source>
        <dbReference type="Proteomes" id="UP000064189"/>
    </source>
</evidence>
<name>A0A120GP94_9BACI</name>
<evidence type="ECO:0000256" key="5">
    <source>
        <dbReference type="SAM" id="Phobius"/>
    </source>
</evidence>
<dbReference type="InterPro" id="IPR023908">
    <property type="entry name" value="xxxLxxG_rpt"/>
</dbReference>
<dbReference type="InterPro" id="IPR051328">
    <property type="entry name" value="T7SS_ABC-Transporter"/>
</dbReference>
<gene>
    <name evidence="7" type="ORF">AS888_21300</name>
</gene>